<keyword evidence="5" id="KW-0315">Glutamine amidotransferase</keyword>
<evidence type="ECO:0000313" key="6">
    <source>
        <dbReference type="Proteomes" id="UP001500320"/>
    </source>
</evidence>
<dbReference type="InterPro" id="IPR029062">
    <property type="entry name" value="Class_I_gatase-like"/>
</dbReference>
<dbReference type="Gene3D" id="3.40.50.880">
    <property type="match status" value="1"/>
</dbReference>
<reference evidence="6" key="1">
    <citation type="journal article" date="2019" name="Int. J. Syst. Evol. Microbiol.">
        <title>The Global Catalogue of Microorganisms (GCM) 10K type strain sequencing project: providing services to taxonomists for standard genome sequencing and annotation.</title>
        <authorList>
            <consortium name="The Broad Institute Genomics Platform"/>
            <consortium name="The Broad Institute Genome Sequencing Center for Infectious Disease"/>
            <person name="Wu L."/>
            <person name="Ma J."/>
        </authorList>
    </citation>
    <scope>NUCLEOTIDE SEQUENCE [LARGE SCALE GENOMIC DNA]</scope>
    <source>
        <strain evidence="6">JCM 9373</strain>
    </source>
</reference>
<evidence type="ECO:0000256" key="1">
    <source>
        <dbReference type="ARBA" id="ARBA00023016"/>
    </source>
</evidence>
<dbReference type="RefSeq" id="WP_344859654.1">
    <property type="nucleotide sequence ID" value="NZ_BAAAUT010000020.1"/>
</dbReference>
<accession>A0ABP6N559</accession>
<comment type="similarity">
    <text evidence="3">Belongs to the peptidase C56 family. HSP31-like subfamily.</text>
</comment>
<comment type="caution">
    <text evidence="5">The sequence shown here is derived from an EMBL/GenBank/DDBJ whole genome shotgun (WGS) entry which is preliminary data.</text>
</comment>
<evidence type="ECO:0000313" key="5">
    <source>
        <dbReference type="EMBL" id="GAA3136300.1"/>
    </source>
</evidence>
<protein>
    <submittedName>
        <fullName evidence="5">Type 1 glutamine amidotransferase domain-containing protein</fullName>
    </submittedName>
</protein>
<dbReference type="PANTHER" id="PTHR48094:SF11">
    <property type="entry name" value="GLUTATHIONE-INDEPENDENT GLYOXALASE HSP31-RELATED"/>
    <property type="match status" value="1"/>
</dbReference>
<feature type="domain" description="DJ-1/PfpI" evidence="4">
    <location>
        <begin position="26"/>
        <end position="221"/>
    </location>
</feature>
<evidence type="ECO:0000256" key="2">
    <source>
        <dbReference type="ARBA" id="ARBA00023239"/>
    </source>
</evidence>
<dbReference type="Proteomes" id="UP001500320">
    <property type="component" value="Unassembled WGS sequence"/>
</dbReference>
<gene>
    <name evidence="5" type="ORF">GCM10010466_28870</name>
</gene>
<name>A0ABP6N559_9ACTN</name>
<keyword evidence="6" id="KW-1185">Reference proteome</keyword>
<evidence type="ECO:0000259" key="4">
    <source>
        <dbReference type="Pfam" id="PF01965"/>
    </source>
</evidence>
<keyword evidence="1" id="KW-0346">Stress response</keyword>
<dbReference type="EMBL" id="BAAAUT010000020">
    <property type="protein sequence ID" value="GAA3136300.1"/>
    <property type="molecule type" value="Genomic_DNA"/>
</dbReference>
<dbReference type="CDD" id="cd03141">
    <property type="entry name" value="GATase1_Hsp31_like"/>
    <property type="match status" value="1"/>
</dbReference>
<dbReference type="SUPFAM" id="SSF52317">
    <property type="entry name" value="Class I glutamine amidotransferase-like"/>
    <property type="match status" value="1"/>
</dbReference>
<proteinExistence type="inferred from homology"/>
<sequence>MTSPTKRILTVLTSHDRLGDTGRATGFYVSEAAHPWEVFRKAGFEVDLASIAGGEPPQDGYDSGDPVQREFLEVFGERLRTTPRLAEVDPAGYDAVFFAGGHGTMWDFPGDGDVTRVARAVYERGGVVAAVCHGPSALVDVTLSDGTHLVSGREVAAFTNAEEAAVGLTEAVPFLLADALTARGARHSAGPEFAEHVVRDGRLVTGQNPASAAATAEQVVAALTEM</sequence>
<dbReference type="PANTHER" id="PTHR48094">
    <property type="entry name" value="PROTEIN/NUCLEIC ACID DEGLYCASE DJ-1-RELATED"/>
    <property type="match status" value="1"/>
</dbReference>
<dbReference type="InterPro" id="IPR050325">
    <property type="entry name" value="Prot/Nucl_acid_deglycase"/>
</dbReference>
<organism evidence="5 6">
    <name type="scientific">Planomonospora alba</name>
    <dbReference type="NCBI Taxonomy" id="161354"/>
    <lineage>
        <taxon>Bacteria</taxon>
        <taxon>Bacillati</taxon>
        <taxon>Actinomycetota</taxon>
        <taxon>Actinomycetes</taxon>
        <taxon>Streptosporangiales</taxon>
        <taxon>Streptosporangiaceae</taxon>
        <taxon>Planomonospora</taxon>
    </lineage>
</organism>
<keyword evidence="2" id="KW-0456">Lyase</keyword>
<evidence type="ECO:0000256" key="3">
    <source>
        <dbReference type="ARBA" id="ARBA00038493"/>
    </source>
</evidence>
<dbReference type="InterPro" id="IPR002818">
    <property type="entry name" value="DJ-1/PfpI"/>
</dbReference>
<dbReference type="Pfam" id="PF01965">
    <property type="entry name" value="DJ-1_PfpI"/>
    <property type="match status" value="1"/>
</dbReference>